<gene>
    <name evidence="2" type="ORF">H0485_13510</name>
</gene>
<feature type="transmembrane region" description="Helical" evidence="1">
    <location>
        <begin position="131"/>
        <end position="152"/>
    </location>
</feature>
<dbReference type="EMBL" id="JACDXX010000012">
    <property type="protein sequence ID" value="MCB5411011.1"/>
    <property type="molecule type" value="Genomic_DNA"/>
</dbReference>
<keyword evidence="3" id="KW-1185">Reference proteome</keyword>
<feature type="transmembrane region" description="Helical" evidence="1">
    <location>
        <begin position="186"/>
        <end position="214"/>
    </location>
</feature>
<comment type="caution">
    <text evidence="2">The sequence shown here is derived from an EMBL/GenBank/DDBJ whole genome shotgun (WGS) entry which is preliminary data.</text>
</comment>
<evidence type="ECO:0000313" key="2">
    <source>
        <dbReference type="EMBL" id="MCB5411011.1"/>
    </source>
</evidence>
<protein>
    <submittedName>
        <fullName evidence="2">DUF599 domain-containing protein</fullName>
    </submittedName>
</protein>
<evidence type="ECO:0000313" key="3">
    <source>
        <dbReference type="Proteomes" id="UP001198571"/>
    </source>
</evidence>
<keyword evidence="1" id="KW-1133">Transmembrane helix</keyword>
<feature type="transmembrane region" description="Helical" evidence="1">
    <location>
        <begin position="12"/>
        <end position="32"/>
    </location>
</feature>
<proteinExistence type="predicted"/>
<organism evidence="2 3">
    <name type="scientific">Pseudogemmobacter faecipullorum</name>
    <dbReference type="NCBI Taxonomy" id="2755041"/>
    <lineage>
        <taxon>Bacteria</taxon>
        <taxon>Pseudomonadati</taxon>
        <taxon>Pseudomonadota</taxon>
        <taxon>Alphaproteobacteria</taxon>
        <taxon>Rhodobacterales</taxon>
        <taxon>Paracoccaceae</taxon>
        <taxon>Pseudogemmobacter</taxon>
    </lineage>
</organism>
<keyword evidence="1" id="KW-0472">Membrane</keyword>
<name>A0ABS8CNT1_9RHOB</name>
<sequence>MSSLQTLADITTAEWLALALIFLAWFGIGWLVEHPPRARPSVTILMQAYRRDWMHTFITRTPRLFDVSLIASLRQGTTFFASASMLALGGGSAMIGNSGAMRELAADLPIATGHIDLALKMLLPMAFLANALLKFIWAHRLFGYCAILMAAVPNDPDHPEAMHRAEQAADINGTAAKSYNRGLRAIYFALAGLAWILGEAALVLATLITSATLLRREFWSQSREVILDRRSE</sequence>
<evidence type="ECO:0000256" key="1">
    <source>
        <dbReference type="SAM" id="Phobius"/>
    </source>
</evidence>
<keyword evidence="1" id="KW-0812">Transmembrane</keyword>
<dbReference type="RefSeq" id="WP_226936409.1">
    <property type="nucleotide sequence ID" value="NZ_JACDXX010000012.1"/>
</dbReference>
<accession>A0ABS8CNT1</accession>
<dbReference type="Proteomes" id="UP001198571">
    <property type="component" value="Unassembled WGS sequence"/>
</dbReference>
<dbReference type="InterPro" id="IPR006747">
    <property type="entry name" value="DUF599"/>
</dbReference>
<dbReference type="Pfam" id="PF04654">
    <property type="entry name" value="DUF599"/>
    <property type="match status" value="1"/>
</dbReference>
<reference evidence="2 3" key="1">
    <citation type="submission" date="2020-07" db="EMBL/GenBank/DDBJ databases">
        <title>Pseudogemmobacter sp. nov., isolated from poultry manure in Taiwan.</title>
        <authorList>
            <person name="Lin S.-Y."/>
            <person name="Tang Y.-S."/>
            <person name="Young C.-C."/>
        </authorList>
    </citation>
    <scope>NUCLEOTIDE SEQUENCE [LARGE SCALE GENOMIC DNA]</scope>
    <source>
        <strain evidence="2 3">CC-YST710</strain>
    </source>
</reference>